<reference evidence="2 3" key="1">
    <citation type="journal article" date="2018" name="IMA Fungus">
        <title>IMA Genome-F 9: Draft genome sequence of Annulohypoxylon stygium, Aspergillus mulundensis, Berkeleyomyces basicola (syn. Thielaviopsis basicola), Ceratocystis smalleyi, two Cercospora beticola strains, Coleophoma cylindrospora, Fusarium fracticaudum, Phialophora cf. hyalina, and Morchella septimelata.</title>
        <authorList>
            <person name="Wingfield B.D."/>
            <person name="Bills G.F."/>
            <person name="Dong Y."/>
            <person name="Huang W."/>
            <person name="Nel W.J."/>
            <person name="Swalarsk-Parry B.S."/>
            <person name="Vaghefi N."/>
            <person name="Wilken P.M."/>
            <person name="An Z."/>
            <person name="de Beer Z.W."/>
            <person name="De Vos L."/>
            <person name="Chen L."/>
            <person name="Duong T.A."/>
            <person name="Gao Y."/>
            <person name="Hammerbacher A."/>
            <person name="Kikkert J.R."/>
            <person name="Li Y."/>
            <person name="Li H."/>
            <person name="Li K."/>
            <person name="Li Q."/>
            <person name="Liu X."/>
            <person name="Ma X."/>
            <person name="Naidoo K."/>
            <person name="Pethybridge S.J."/>
            <person name="Sun J."/>
            <person name="Steenkamp E.T."/>
            <person name="van der Nest M.A."/>
            <person name="van Wyk S."/>
            <person name="Wingfield M.J."/>
            <person name="Xiong C."/>
            <person name="Yue Q."/>
            <person name="Zhang X."/>
        </authorList>
    </citation>
    <scope>NUCLEOTIDE SEQUENCE [LARGE SCALE GENOMIC DNA]</scope>
    <source>
        <strain evidence="2 3">BP5796</strain>
    </source>
</reference>
<evidence type="ECO:0000313" key="2">
    <source>
        <dbReference type="EMBL" id="RDW66863.1"/>
    </source>
</evidence>
<name>A0A3D8QYG4_9HELO</name>
<gene>
    <name evidence="2" type="ORF">BP5796_09612</name>
</gene>
<dbReference type="OrthoDB" id="5376710at2759"/>
<accession>A0A3D8QYG4</accession>
<dbReference type="Proteomes" id="UP000256328">
    <property type="component" value="Unassembled WGS sequence"/>
</dbReference>
<feature type="region of interest" description="Disordered" evidence="1">
    <location>
        <begin position="474"/>
        <end position="495"/>
    </location>
</feature>
<organism evidence="2 3">
    <name type="scientific">Coleophoma crateriformis</name>
    <dbReference type="NCBI Taxonomy" id="565419"/>
    <lineage>
        <taxon>Eukaryota</taxon>
        <taxon>Fungi</taxon>
        <taxon>Dikarya</taxon>
        <taxon>Ascomycota</taxon>
        <taxon>Pezizomycotina</taxon>
        <taxon>Leotiomycetes</taxon>
        <taxon>Helotiales</taxon>
        <taxon>Dermateaceae</taxon>
        <taxon>Coleophoma</taxon>
    </lineage>
</organism>
<comment type="caution">
    <text evidence="2">The sequence shown here is derived from an EMBL/GenBank/DDBJ whole genome shotgun (WGS) entry which is preliminary data.</text>
</comment>
<keyword evidence="3" id="KW-1185">Reference proteome</keyword>
<proteinExistence type="predicted"/>
<evidence type="ECO:0000256" key="1">
    <source>
        <dbReference type="SAM" id="MobiDB-lite"/>
    </source>
</evidence>
<feature type="region of interest" description="Disordered" evidence="1">
    <location>
        <begin position="510"/>
        <end position="540"/>
    </location>
</feature>
<sequence>MATREYAIAEKGNAILEFANGQPNDVPALRFRVSSYILAEVSPLFAQIFSGPLPSSDCPPEMISEMPPSPTILRRDDTEIKLYKMPQLELNSHDALTILLNAAHLRHQKVPREIDFATFVSVADVCVRYRCTSPLELQVEYQWLPEWLHMLGDKNSDGFLLISYAFGLRRIFSRMSKTIILTARDEEDIKSRHEWPQSVRNKILAVRTAKLLQLREYCVRVTREYLASPTAQRISQSKIIMPRRFTMSTRCPKKSQLCDASNLGWLMLFFNRLQIFPDTLQPQLSPNLTEMPQRSLEELCDCLRLFTAPPGGHGGVCDFGPAFRRGIDDIFNGVSGLTLRDVTGLNGWALSKHAGPTESRCDDLSRELPREYPVLTVPKKQSLTLTVEIAFQILLRLDEPDDIFAAAMINKTFFEASKQLHNPSAAVDRYRRSTYLKLIGAWDLADRRLPQGISNQVDTQVVVRTCTQAKEESRETVPELIGSTPAVQSSLPRTETDVFELERSEKFLASDMLRDQGKMSSESSEKHLREEQDHELRQLP</sequence>
<protein>
    <recommendedName>
        <fullName evidence="4">BTB domain-containing protein</fullName>
    </recommendedName>
</protein>
<evidence type="ECO:0000313" key="3">
    <source>
        <dbReference type="Proteomes" id="UP000256328"/>
    </source>
</evidence>
<dbReference type="EMBL" id="PDLN01000014">
    <property type="protein sequence ID" value="RDW66863.1"/>
    <property type="molecule type" value="Genomic_DNA"/>
</dbReference>
<evidence type="ECO:0008006" key="4">
    <source>
        <dbReference type="Google" id="ProtNLM"/>
    </source>
</evidence>
<dbReference type="AlphaFoldDB" id="A0A3D8QYG4"/>